<reference evidence="5 6" key="1">
    <citation type="submission" date="2018-06" db="EMBL/GenBank/DDBJ databases">
        <title>Whole genome sequencing of a novel hydrocarbon degrading bacterial strain, PW21 isolated from oil contaminated produced water sample.</title>
        <authorList>
            <person name="Nagkirti P."/>
            <person name="Shaikh A."/>
            <person name="Gowdaman V."/>
            <person name="Engineer A.E."/>
            <person name="Dagar S."/>
            <person name="Dhakephalkar P.K."/>
        </authorList>
    </citation>
    <scope>NUCLEOTIDE SEQUENCE [LARGE SCALE GENOMIC DNA]</scope>
    <source>
        <strain evidence="5 6">PW21</strain>
    </source>
</reference>
<dbReference type="GO" id="GO:0016646">
    <property type="term" value="F:oxidoreductase activity, acting on the CH-NH group of donors, NAD or NADP as acceptor"/>
    <property type="evidence" value="ECO:0007669"/>
    <property type="project" value="UniProtKB-ARBA"/>
</dbReference>
<dbReference type="Proteomes" id="UP000248783">
    <property type="component" value="Unassembled WGS sequence"/>
</dbReference>
<dbReference type="Gene3D" id="2.30.110.10">
    <property type="entry name" value="Electron Transport, Fmn-binding Protein, Chain A"/>
    <property type="match status" value="1"/>
</dbReference>
<evidence type="ECO:0000256" key="3">
    <source>
        <dbReference type="ARBA" id="ARBA00038054"/>
    </source>
</evidence>
<comment type="cofactor">
    <cofactor evidence="1">
        <name>FMN</name>
        <dbReference type="ChEBI" id="CHEBI:58210"/>
    </cofactor>
</comment>
<feature type="domain" description="Flavin reductase like" evidence="4">
    <location>
        <begin position="23"/>
        <end position="172"/>
    </location>
</feature>
<dbReference type="PANTHER" id="PTHR43567">
    <property type="entry name" value="FLAVOREDOXIN-RELATED-RELATED"/>
    <property type="match status" value="1"/>
</dbReference>
<organism evidence="5 6">
    <name type="scientific">Xylanimonas oleitrophica</name>
    <dbReference type="NCBI Taxonomy" id="2607479"/>
    <lineage>
        <taxon>Bacteria</taxon>
        <taxon>Bacillati</taxon>
        <taxon>Actinomycetota</taxon>
        <taxon>Actinomycetes</taxon>
        <taxon>Micrococcales</taxon>
        <taxon>Promicromonosporaceae</taxon>
        <taxon>Xylanimonas</taxon>
    </lineage>
</organism>
<evidence type="ECO:0000256" key="1">
    <source>
        <dbReference type="ARBA" id="ARBA00001917"/>
    </source>
</evidence>
<evidence type="ECO:0000313" key="6">
    <source>
        <dbReference type="Proteomes" id="UP000248783"/>
    </source>
</evidence>
<sequence>MTDRPTNRLTDRFTRYPLDKVHRLFEPGPVVLVSTSDGRHANLMTNGFNMPVRHSSTIALVVGPWDDTFTALRDTGECVVGIPGRELLEKVVDIGNVSGADVDKWERYGLTPAPGEAVRAPLVAECFANVECTVADDRLVDDHDLWLLRIEQAWIDPAAPAGAEIHHRGDGTFSANGELIDLRARMTKWEALTRD</sequence>
<keyword evidence="6" id="KW-1185">Reference proteome</keyword>
<gene>
    <name evidence="5" type="ORF">DNL40_07605</name>
</gene>
<dbReference type="EMBL" id="QKWH01000004">
    <property type="protein sequence ID" value="PZR53374.1"/>
    <property type="molecule type" value="Genomic_DNA"/>
</dbReference>
<dbReference type="PANTHER" id="PTHR43567:SF1">
    <property type="entry name" value="FLAVOREDOXIN"/>
    <property type="match status" value="1"/>
</dbReference>
<accession>A0A2W5Y5M0</accession>
<dbReference type="SUPFAM" id="SSF50475">
    <property type="entry name" value="FMN-binding split barrel"/>
    <property type="match status" value="1"/>
</dbReference>
<dbReference type="SMART" id="SM00903">
    <property type="entry name" value="Flavin_Reduct"/>
    <property type="match status" value="1"/>
</dbReference>
<comment type="caution">
    <text evidence="5">The sequence shown here is derived from an EMBL/GenBank/DDBJ whole genome shotgun (WGS) entry which is preliminary data.</text>
</comment>
<protein>
    <submittedName>
        <fullName evidence="5">Flavin reductase family protein</fullName>
    </submittedName>
</protein>
<evidence type="ECO:0000259" key="4">
    <source>
        <dbReference type="SMART" id="SM00903"/>
    </source>
</evidence>
<proteinExistence type="inferred from homology"/>
<comment type="similarity">
    <text evidence="3">Belongs to the flavoredoxin family.</text>
</comment>
<dbReference type="AlphaFoldDB" id="A0A2W5Y5M0"/>
<evidence type="ECO:0000256" key="2">
    <source>
        <dbReference type="ARBA" id="ARBA00022630"/>
    </source>
</evidence>
<name>A0A2W5Y5M0_9MICO</name>
<dbReference type="RefSeq" id="WP_111250652.1">
    <property type="nucleotide sequence ID" value="NZ_QKWH01000004.1"/>
</dbReference>
<dbReference type="GO" id="GO:0010181">
    <property type="term" value="F:FMN binding"/>
    <property type="evidence" value="ECO:0007669"/>
    <property type="project" value="InterPro"/>
</dbReference>
<dbReference type="InterPro" id="IPR052174">
    <property type="entry name" value="Flavoredoxin"/>
</dbReference>
<dbReference type="Pfam" id="PF01613">
    <property type="entry name" value="Flavin_Reduct"/>
    <property type="match status" value="1"/>
</dbReference>
<dbReference type="InterPro" id="IPR002563">
    <property type="entry name" value="Flavin_Rdtase-like_dom"/>
</dbReference>
<evidence type="ECO:0000313" key="5">
    <source>
        <dbReference type="EMBL" id="PZR53374.1"/>
    </source>
</evidence>
<keyword evidence="2" id="KW-0285">Flavoprotein</keyword>
<dbReference type="InterPro" id="IPR012349">
    <property type="entry name" value="Split_barrel_FMN-bd"/>
</dbReference>